<name>A0ABD1LAZ8_9FABA</name>
<evidence type="ECO:0000256" key="2">
    <source>
        <dbReference type="ARBA" id="ARBA00022723"/>
    </source>
</evidence>
<evidence type="ECO:0000256" key="4">
    <source>
        <dbReference type="ARBA" id="ARBA00022837"/>
    </source>
</evidence>
<dbReference type="Pfam" id="PF13405">
    <property type="entry name" value="EF-hand_6"/>
    <property type="match status" value="1"/>
</dbReference>
<dbReference type="CDD" id="cd00051">
    <property type="entry name" value="EFh"/>
    <property type="match status" value="2"/>
</dbReference>
<keyword evidence="4" id="KW-0106">Calcium</keyword>
<dbReference type="InterPro" id="IPR011992">
    <property type="entry name" value="EF-hand-dom_pair"/>
</dbReference>
<dbReference type="Proteomes" id="UP001603857">
    <property type="component" value="Unassembled WGS sequence"/>
</dbReference>
<feature type="domain" description="EF-hand" evidence="6">
    <location>
        <begin position="49"/>
        <end position="84"/>
    </location>
</feature>
<dbReference type="SMART" id="SM00054">
    <property type="entry name" value="EFh"/>
    <property type="match status" value="3"/>
</dbReference>
<proteinExistence type="predicted"/>
<organism evidence="7 8">
    <name type="scientific">Flemingia macrophylla</name>
    <dbReference type="NCBI Taxonomy" id="520843"/>
    <lineage>
        <taxon>Eukaryota</taxon>
        <taxon>Viridiplantae</taxon>
        <taxon>Streptophyta</taxon>
        <taxon>Embryophyta</taxon>
        <taxon>Tracheophyta</taxon>
        <taxon>Spermatophyta</taxon>
        <taxon>Magnoliopsida</taxon>
        <taxon>eudicotyledons</taxon>
        <taxon>Gunneridae</taxon>
        <taxon>Pentapetalae</taxon>
        <taxon>rosids</taxon>
        <taxon>fabids</taxon>
        <taxon>Fabales</taxon>
        <taxon>Fabaceae</taxon>
        <taxon>Papilionoideae</taxon>
        <taxon>50 kb inversion clade</taxon>
        <taxon>NPAAA clade</taxon>
        <taxon>indigoferoid/millettioid clade</taxon>
        <taxon>Phaseoleae</taxon>
        <taxon>Flemingia</taxon>
    </lineage>
</organism>
<evidence type="ECO:0000256" key="5">
    <source>
        <dbReference type="SAM" id="MobiDB-lite"/>
    </source>
</evidence>
<dbReference type="Gene3D" id="1.10.238.10">
    <property type="entry name" value="EF-hand"/>
    <property type="match status" value="2"/>
</dbReference>
<feature type="region of interest" description="Disordered" evidence="5">
    <location>
        <begin position="1"/>
        <end position="48"/>
    </location>
</feature>
<evidence type="ECO:0000259" key="6">
    <source>
        <dbReference type="PROSITE" id="PS50222"/>
    </source>
</evidence>
<feature type="compositionally biased region" description="Low complexity" evidence="5">
    <location>
        <begin position="25"/>
        <end position="35"/>
    </location>
</feature>
<feature type="domain" description="EF-hand" evidence="6">
    <location>
        <begin position="149"/>
        <end position="181"/>
    </location>
</feature>
<dbReference type="Pfam" id="PF13499">
    <property type="entry name" value="EF-hand_7"/>
    <property type="match status" value="1"/>
</dbReference>
<accession>A0ABD1LAZ8</accession>
<reference evidence="7 8" key="1">
    <citation type="submission" date="2024-08" db="EMBL/GenBank/DDBJ databases">
        <title>Insights into the chromosomal genome structure of Flemingia macrophylla.</title>
        <authorList>
            <person name="Ding Y."/>
            <person name="Zhao Y."/>
            <person name="Bi W."/>
            <person name="Wu M."/>
            <person name="Zhao G."/>
            <person name="Gong Y."/>
            <person name="Li W."/>
            <person name="Zhang P."/>
        </authorList>
    </citation>
    <scope>NUCLEOTIDE SEQUENCE [LARGE SCALE GENOMIC DNA]</scope>
    <source>
        <strain evidence="7">DYQJB</strain>
        <tissue evidence="7">Leaf</tissue>
    </source>
</reference>
<dbReference type="InterPro" id="IPR002048">
    <property type="entry name" value="EF_hand_dom"/>
</dbReference>
<protein>
    <recommendedName>
        <fullName evidence="6">EF-hand domain-containing protein</fullName>
    </recommendedName>
</protein>
<dbReference type="SUPFAM" id="SSF47473">
    <property type="entry name" value="EF-hand"/>
    <property type="match status" value="1"/>
</dbReference>
<dbReference type="FunFam" id="1.10.238.10:FF:000089">
    <property type="entry name" value="calmodulin-like protein 3"/>
    <property type="match status" value="1"/>
</dbReference>
<dbReference type="GO" id="GO:0005737">
    <property type="term" value="C:cytoplasm"/>
    <property type="evidence" value="ECO:0007669"/>
    <property type="project" value="UniProtKB-ARBA"/>
</dbReference>
<dbReference type="InterPro" id="IPR039647">
    <property type="entry name" value="EF_hand_pair_protein_CML-like"/>
</dbReference>
<keyword evidence="8" id="KW-1185">Reference proteome</keyword>
<evidence type="ECO:0000256" key="1">
    <source>
        <dbReference type="ARBA" id="ARBA00003291"/>
    </source>
</evidence>
<dbReference type="AlphaFoldDB" id="A0ABD1LAZ8"/>
<dbReference type="PROSITE" id="PS00018">
    <property type="entry name" value="EF_HAND_1"/>
    <property type="match status" value="3"/>
</dbReference>
<evidence type="ECO:0000313" key="7">
    <source>
        <dbReference type="EMBL" id="KAL2320692.1"/>
    </source>
</evidence>
<evidence type="ECO:0000256" key="3">
    <source>
        <dbReference type="ARBA" id="ARBA00022737"/>
    </source>
</evidence>
<keyword evidence="3" id="KW-0677">Repeat</keyword>
<gene>
    <name evidence="7" type="ORF">Fmac_029661</name>
</gene>
<feature type="domain" description="EF-hand" evidence="6">
    <location>
        <begin position="112"/>
        <end position="147"/>
    </location>
</feature>
<evidence type="ECO:0000313" key="8">
    <source>
        <dbReference type="Proteomes" id="UP001603857"/>
    </source>
</evidence>
<dbReference type="PANTHER" id="PTHR10891">
    <property type="entry name" value="EF-HAND CALCIUM-BINDING DOMAIN CONTAINING PROTEIN"/>
    <property type="match status" value="1"/>
</dbReference>
<keyword evidence="2" id="KW-0479">Metal-binding</keyword>
<dbReference type="InterPro" id="IPR018247">
    <property type="entry name" value="EF_Hand_1_Ca_BS"/>
</dbReference>
<dbReference type="GO" id="GO:0046872">
    <property type="term" value="F:metal ion binding"/>
    <property type="evidence" value="ECO:0007669"/>
    <property type="project" value="UniProtKB-KW"/>
</dbReference>
<sequence>MKLTSLSPKRLFRSKKNKQLSHPLSFGSGSSSSDGSTHKPQTPTTVLPDHRFHLAQAFRLIDRDNDGLLTRHDLEALLTRLGAPDVSAMLADVAADAISVDSLADRLLDSPSHPDDLKEVFQVFDTDRDGRISAEELLRVFHAIGDDRCTLDDCRRMIEGVDSNGDGFVCFQDFSLMMDRF</sequence>
<comment type="caution">
    <text evidence="7">The sequence shown here is derived from an EMBL/GenBank/DDBJ whole genome shotgun (WGS) entry which is preliminary data.</text>
</comment>
<dbReference type="EMBL" id="JBGMDY010000010">
    <property type="protein sequence ID" value="KAL2320692.1"/>
    <property type="molecule type" value="Genomic_DNA"/>
</dbReference>
<comment type="function">
    <text evidence="1">Potential calcium sensor.</text>
</comment>
<dbReference type="PROSITE" id="PS50222">
    <property type="entry name" value="EF_HAND_2"/>
    <property type="match status" value="3"/>
</dbReference>
<feature type="compositionally biased region" description="Basic residues" evidence="5">
    <location>
        <begin position="10"/>
        <end position="19"/>
    </location>
</feature>